<keyword evidence="1" id="KW-0472">Membrane</keyword>
<evidence type="ECO:0000313" key="2">
    <source>
        <dbReference type="EMBL" id="QBB71286.1"/>
    </source>
</evidence>
<keyword evidence="3" id="KW-1185">Reference proteome</keyword>
<organism evidence="2 3">
    <name type="scientific">Pseudolysobacter antarcticus</name>
    <dbReference type="NCBI Taxonomy" id="2511995"/>
    <lineage>
        <taxon>Bacteria</taxon>
        <taxon>Pseudomonadati</taxon>
        <taxon>Pseudomonadota</taxon>
        <taxon>Gammaproteobacteria</taxon>
        <taxon>Lysobacterales</taxon>
        <taxon>Rhodanobacteraceae</taxon>
        <taxon>Pseudolysobacter</taxon>
    </lineage>
</organism>
<feature type="transmembrane region" description="Helical" evidence="1">
    <location>
        <begin position="87"/>
        <end position="107"/>
    </location>
</feature>
<dbReference type="Proteomes" id="UP000291562">
    <property type="component" value="Chromosome"/>
</dbReference>
<gene>
    <name evidence="2" type="ORF">ELE36_13485</name>
</gene>
<name>A0A411HL81_9GAMM</name>
<evidence type="ECO:0000313" key="3">
    <source>
        <dbReference type="Proteomes" id="UP000291562"/>
    </source>
</evidence>
<feature type="transmembrane region" description="Helical" evidence="1">
    <location>
        <begin position="122"/>
        <end position="139"/>
    </location>
</feature>
<dbReference type="AlphaFoldDB" id="A0A411HL81"/>
<dbReference type="OrthoDB" id="6024775at2"/>
<protein>
    <submittedName>
        <fullName evidence="2">Uncharacterized protein</fullName>
    </submittedName>
</protein>
<dbReference type="RefSeq" id="WP_129834140.1">
    <property type="nucleotide sequence ID" value="NZ_CP035704.1"/>
</dbReference>
<reference evidence="2 3" key="1">
    <citation type="submission" date="2019-01" db="EMBL/GenBank/DDBJ databases">
        <title>Pseudolysobacter antarctica gen. nov., sp. nov., isolated from Fildes Peninsula, Antarctica.</title>
        <authorList>
            <person name="Wei Z."/>
            <person name="Peng F."/>
        </authorList>
    </citation>
    <scope>NUCLEOTIDE SEQUENCE [LARGE SCALE GENOMIC DNA]</scope>
    <source>
        <strain evidence="2 3">AQ6-296</strain>
    </source>
</reference>
<accession>A0A411HL81</accession>
<evidence type="ECO:0000256" key="1">
    <source>
        <dbReference type="SAM" id="Phobius"/>
    </source>
</evidence>
<keyword evidence="1" id="KW-0812">Transmembrane</keyword>
<dbReference type="KEGG" id="xbc:ELE36_13485"/>
<keyword evidence="1" id="KW-1133">Transmembrane helix</keyword>
<proteinExistence type="predicted"/>
<sequence>MNSDPNPANNNVSEHEWQLQELALHEERTGIASGDKNARLQRYRLLARVLREPLPQTLPADFAARLARLAEAEIQRSKLLDLRFEKALLLTFLLIFGLAVAFVITLYGDEWLRSIPSVHSSAMQWLLALAACIGISRAMQPWRSNVA</sequence>
<dbReference type="EMBL" id="CP035704">
    <property type="protein sequence ID" value="QBB71286.1"/>
    <property type="molecule type" value="Genomic_DNA"/>
</dbReference>